<dbReference type="AlphaFoldDB" id="A0A2S1FB20"/>
<feature type="compositionally biased region" description="Low complexity" evidence="1">
    <location>
        <begin position="93"/>
        <end position="106"/>
    </location>
</feature>
<keyword evidence="2" id="KW-1133">Transmembrane helix</keyword>
<dbReference type="EMBL" id="CP044463">
    <property type="protein sequence ID" value="QIC66506.1"/>
    <property type="molecule type" value="Genomic_DNA"/>
</dbReference>
<feature type="compositionally biased region" description="Polar residues" evidence="1">
    <location>
        <begin position="60"/>
        <end position="74"/>
    </location>
</feature>
<proteinExistence type="predicted"/>
<sequence length="124" mass="13060">MANDFNKTPPSGYDEDTRQKKRIPVYILILVGVFLLALLLYMFADIKPSPEEAPPGHPNPQAQPATMNNTTPAQSEEGRSQDLNQPANLSGVTGTTEATAEDTAGGMDVGIATDSEGSSRGAGQ</sequence>
<dbReference type="GeneID" id="58162364"/>
<keyword evidence="2" id="KW-0812">Transmembrane</keyword>
<protein>
    <submittedName>
        <fullName evidence="3">Uncharacterized protein</fullName>
    </submittedName>
</protein>
<gene>
    <name evidence="3" type="ORF">FSC10_03615</name>
</gene>
<name>A0A2S1FB20_9GAMM</name>
<reference evidence="3 4" key="1">
    <citation type="submission" date="2019-09" db="EMBL/GenBank/DDBJ databases">
        <title>Non-baumannii Acinetobacter spp. carrying blaNDM-1 isolated in China.</title>
        <authorList>
            <person name="Cui C."/>
            <person name="Chen C."/>
            <person name="Sun J."/>
            <person name="Liu Y."/>
        </authorList>
    </citation>
    <scope>NUCLEOTIDE SEQUENCE [LARGE SCALE GENOMIC DNA]</scope>
    <source>
        <strain evidence="3 4">HZE23-1</strain>
    </source>
</reference>
<evidence type="ECO:0000313" key="3">
    <source>
        <dbReference type="EMBL" id="QIC66506.1"/>
    </source>
</evidence>
<accession>A0A2S1FB20</accession>
<feature type="region of interest" description="Disordered" evidence="1">
    <location>
        <begin position="47"/>
        <end position="124"/>
    </location>
</feature>
<feature type="transmembrane region" description="Helical" evidence="2">
    <location>
        <begin position="25"/>
        <end position="44"/>
    </location>
</feature>
<evidence type="ECO:0000256" key="1">
    <source>
        <dbReference type="SAM" id="MobiDB-lite"/>
    </source>
</evidence>
<keyword evidence="2" id="KW-0472">Membrane</keyword>
<evidence type="ECO:0000313" key="4">
    <source>
        <dbReference type="Proteomes" id="UP000503505"/>
    </source>
</evidence>
<feature type="compositionally biased region" description="Polar residues" evidence="1">
    <location>
        <begin position="81"/>
        <end position="92"/>
    </location>
</feature>
<organism evidence="3 4">
    <name type="scientific">Acinetobacter schindleri</name>
    <dbReference type="NCBI Taxonomy" id="108981"/>
    <lineage>
        <taxon>Bacteria</taxon>
        <taxon>Pseudomonadati</taxon>
        <taxon>Pseudomonadota</taxon>
        <taxon>Gammaproteobacteria</taxon>
        <taxon>Moraxellales</taxon>
        <taxon>Moraxellaceae</taxon>
        <taxon>Acinetobacter</taxon>
    </lineage>
</organism>
<dbReference type="RefSeq" id="WP_004814718.1">
    <property type="nucleotide sequence ID" value="NZ_BCMD01000021.1"/>
</dbReference>
<dbReference type="Proteomes" id="UP000503505">
    <property type="component" value="Chromosome"/>
</dbReference>
<evidence type="ECO:0000256" key="2">
    <source>
        <dbReference type="SAM" id="Phobius"/>
    </source>
</evidence>